<dbReference type="SUPFAM" id="SSF53335">
    <property type="entry name" value="S-adenosyl-L-methionine-dependent methyltransferases"/>
    <property type="match status" value="1"/>
</dbReference>
<dbReference type="EMBL" id="FRFG01000031">
    <property type="protein sequence ID" value="SHO57011.1"/>
    <property type="molecule type" value="Genomic_DNA"/>
</dbReference>
<keyword evidence="2" id="KW-1185">Reference proteome</keyword>
<name>A0A1M7YWL6_9VIBR</name>
<proteinExistence type="predicted"/>
<dbReference type="Pfam" id="PF06080">
    <property type="entry name" value="DUF938"/>
    <property type="match status" value="1"/>
</dbReference>
<dbReference type="InterPro" id="IPR010342">
    <property type="entry name" value="DUF938"/>
</dbReference>
<evidence type="ECO:0000313" key="1">
    <source>
        <dbReference type="EMBL" id="SHO57011.1"/>
    </source>
</evidence>
<dbReference type="Proteomes" id="UP000184600">
    <property type="component" value="Unassembled WGS sequence"/>
</dbReference>
<dbReference type="RefSeq" id="WP_073583543.1">
    <property type="nucleotide sequence ID" value="NZ_AP024898.1"/>
</dbReference>
<evidence type="ECO:0008006" key="3">
    <source>
        <dbReference type="Google" id="ProtNLM"/>
    </source>
</evidence>
<evidence type="ECO:0000313" key="2">
    <source>
        <dbReference type="Proteomes" id="UP000184600"/>
    </source>
</evidence>
<dbReference type="Gene3D" id="3.40.50.150">
    <property type="entry name" value="Vaccinia Virus protein VP39"/>
    <property type="match status" value="1"/>
</dbReference>
<dbReference type="PANTHER" id="PTHR20974">
    <property type="entry name" value="UPF0585 PROTEIN CG18661"/>
    <property type="match status" value="1"/>
</dbReference>
<dbReference type="STRING" id="1117707.VQ7734_02780"/>
<dbReference type="InterPro" id="IPR029063">
    <property type="entry name" value="SAM-dependent_MTases_sf"/>
</dbReference>
<reference evidence="2" key="1">
    <citation type="submission" date="2016-12" db="EMBL/GenBank/DDBJ databases">
        <authorList>
            <person name="Rodrigo-Torres L."/>
            <person name="Arahal R.D."/>
            <person name="Lucena T."/>
        </authorList>
    </citation>
    <scope>NUCLEOTIDE SEQUENCE [LARGE SCALE GENOMIC DNA]</scope>
</reference>
<accession>A0A1M7YWL6</accession>
<gene>
    <name evidence="1" type="ORF">VQ7734_02780</name>
</gene>
<dbReference type="AlphaFoldDB" id="A0A1M7YWL6"/>
<protein>
    <recommendedName>
        <fullName evidence="3">DUF938 domain-containing protein</fullName>
    </recommendedName>
</protein>
<sequence length="194" mass="21852">MSKRFSPSFERNKQPIFEQLTRHLKHSRHVLEIGSGTGQHAVFFAANMPHLHWHTSDMPQNHASIHAWIASSDSGNLSAPAAFTLGQDDWPEVNADAVFTANTTHIMQPEEAKTMMEMVAKHLPEGGIFCQYGPMKVNGDFTTDSNREFDQSLKQQHFGGIRDIQELASWAKGLDLIEKIPMPANNFLLVWQKS</sequence>
<dbReference type="PANTHER" id="PTHR20974:SF0">
    <property type="entry name" value="UPF0585 PROTEIN CG18661"/>
    <property type="match status" value="1"/>
</dbReference>
<organism evidence="1 2">
    <name type="scientific">Vibrio quintilis</name>
    <dbReference type="NCBI Taxonomy" id="1117707"/>
    <lineage>
        <taxon>Bacteria</taxon>
        <taxon>Pseudomonadati</taxon>
        <taxon>Pseudomonadota</taxon>
        <taxon>Gammaproteobacteria</taxon>
        <taxon>Vibrionales</taxon>
        <taxon>Vibrionaceae</taxon>
        <taxon>Vibrio</taxon>
    </lineage>
</organism>
<dbReference type="OrthoDB" id="5563826at2"/>